<accession>A0A081BV73</accession>
<dbReference type="HOGENOM" id="CLU_3212840_0_0_0"/>
<protein>
    <submittedName>
        <fullName evidence="1">Uncharacterized protein</fullName>
    </submittedName>
</protein>
<sequence>MNAGETHGRASLPGVRVSNLFSRKAREARKAHEYSFFAGFPSVA</sequence>
<evidence type="ECO:0000313" key="2">
    <source>
        <dbReference type="Proteomes" id="UP000030661"/>
    </source>
</evidence>
<reference evidence="1" key="1">
    <citation type="journal article" date="2015" name="PeerJ">
        <title>First genomic representation of candidate bacterial phylum KSB3 points to enhanced environmental sensing as a trigger of wastewater bulking.</title>
        <authorList>
            <person name="Sekiguchi Y."/>
            <person name="Ohashi A."/>
            <person name="Parks D.H."/>
            <person name="Yamauchi T."/>
            <person name="Tyson G.W."/>
            <person name="Hugenholtz P."/>
        </authorList>
    </citation>
    <scope>NUCLEOTIDE SEQUENCE [LARGE SCALE GENOMIC DNA]</scope>
</reference>
<dbReference type="EMBL" id="DF820464">
    <property type="protein sequence ID" value="GAK56228.1"/>
    <property type="molecule type" value="Genomic_DNA"/>
</dbReference>
<proteinExistence type="predicted"/>
<dbReference type="STRING" id="1499967.U27_03190"/>
<evidence type="ECO:0000313" key="1">
    <source>
        <dbReference type="EMBL" id="GAK56228.1"/>
    </source>
</evidence>
<organism evidence="1">
    <name type="scientific">Vecturithrix granuli</name>
    <dbReference type="NCBI Taxonomy" id="1499967"/>
    <lineage>
        <taxon>Bacteria</taxon>
        <taxon>Candidatus Moduliflexota</taxon>
        <taxon>Candidatus Vecturitrichia</taxon>
        <taxon>Candidatus Vecturitrichales</taxon>
        <taxon>Candidatus Vecturitrichaceae</taxon>
        <taxon>Candidatus Vecturithrix</taxon>
    </lineage>
</organism>
<dbReference type="AlphaFoldDB" id="A0A081BV73"/>
<dbReference type="Proteomes" id="UP000030661">
    <property type="component" value="Unassembled WGS sequence"/>
</dbReference>
<keyword evidence="2" id="KW-1185">Reference proteome</keyword>
<name>A0A081BV73_VECG1</name>
<gene>
    <name evidence="1" type="ORF">U27_03190</name>
</gene>